<dbReference type="KEGG" id="clec:106673347"/>
<dbReference type="OrthoDB" id="505607at2759"/>
<dbReference type="OMA" id="AWNQYFA"/>
<dbReference type="AlphaFoldDB" id="A0A8I6SCS7"/>
<evidence type="ECO:0000313" key="4">
    <source>
        <dbReference type="Proteomes" id="UP000494040"/>
    </source>
</evidence>
<dbReference type="InterPro" id="IPR013830">
    <property type="entry name" value="SGNH_hydro"/>
</dbReference>
<reference evidence="3" key="1">
    <citation type="submission" date="2022-01" db="UniProtKB">
        <authorList>
            <consortium name="EnsemblMetazoa"/>
        </authorList>
    </citation>
    <scope>IDENTIFICATION</scope>
</reference>
<dbReference type="PANTHER" id="PTHR11852:SF0">
    <property type="entry name" value="PLATELET-ACTIVATING FACTOR ACETYLHYDROLASE IB SUBUNIT BETA HOMOLOG"/>
    <property type="match status" value="1"/>
</dbReference>
<dbReference type="CDD" id="cd01820">
    <property type="entry name" value="PAF_acetylesterase_like"/>
    <property type="match status" value="1"/>
</dbReference>
<name>A0A8I6SCS7_CIMLE</name>
<keyword evidence="4" id="KW-1185">Reference proteome</keyword>
<dbReference type="SUPFAM" id="SSF52266">
    <property type="entry name" value="SGNH hydrolase"/>
    <property type="match status" value="1"/>
</dbReference>
<comment type="similarity">
    <text evidence="1">Belongs to the 'GDSL' lipolytic enzyme family. Platelet-activating factor acetylhydrolase IB beta/gamma subunits subfamily.</text>
</comment>
<dbReference type="Pfam" id="PF13472">
    <property type="entry name" value="Lipase_GDSL_2"/>
    <property type="match status" value="1"/>
</dbReference>
<proteinExistence type="inferred from homology"/>
<protein>
    <recommendedName>
        <fullName evidence="2">SGNH hydrolase-type esterase domain-containing protein</fullName>
    </recommendedName>
</protein>
<feature type="domain" description="SGNH hydrolase-type esterase" evidence="2">
    <location>
        <begin position="47"/>
        <end position="205"/>
    </location>
</feature>
<dbReference type="Proteomes" id="UP000494040">
    <property type="component" value="Unassembled WGS sequence"/>
</dbReference>
<evidence type="ECO:0000259" key="2">
    <source>
        <dbReference type="Pfam" id="PF13472"/>
    </source>
</evidence>
<evidence type="ECO:0000313" key="3">
    <source>
        <dbReference type="EnsemblMetazoa" id="XP_014260922.1"/>
    </source>
</evidence>
<dbReference type="InterPro" id="IPR036514">
    <property type="entry name" value="SGNH_hydro_sf"/>
</dbReference>
<evidence type="ECO:0000256" key="1">
    <source>
        <dbReference type="ARBA" id="ARBA00038184"/>
    </source>
</evidence>
<dbReference type="PANTHER" id="PTHR11852">
    <property type="entry name" value="PLATELET-ACTIVATING FACTOR ACETYLHYDROLASE"/>
    <property type="match status" value="1"/>
</dbReference>
<gene>
    <name evidence="3" type="primary">106673347</name>
</gene>
<dbReference type="Gene3D" id="3.40.50.1110">
    <property type="entry name" value="SGNH hydrolase"/>
    <property type="match status" value="1"/>
</dbReference>
<sequence>MPFEEPRKMNPCIVPCAPQDGEDGRWLSQHNQHLTETKGREPDVVMIGDSIIHHLQLRPVWSDMFEQFHCLNFGISGDKTQNVLWRIQHGELDNITPKAVVIHVGTNNIDDTAQDVVDGIMEVAFSVRTRLPEAYLIILELLPRGQYPNKLREKNKQVNQLLRQKVQGLPRIEALSVENGLVQSDGTISHLDMPDYLHLSDLAYRKAFEPLHDLLSQILYEDEKEKELSFSE</sequence>
<organism evidence="3 4">
    <name type="scientific">Cimex lectularius</name>
    <name type="common">Bed bug</name>
    <name type="synonym">Acanthia lectularia</name>
    <dbReference type="NCBI Taxonomy" id="79782"/>
    <lineage>
        <taxon>Eukaryota</taxon>
        <taxon>Metazoa</taxon>
        <taxon>Ecdysozoa</taxon>
        <taxon>Arthropoda</taxon>
        <taxon>Hexapoda</taxon>
        <taxon>Insecta</taxon>
        <taxon>Pterygota</taxon>
        <taxon>Neoptera</taxon>
        <taxon>Paraneoptera</taxon>
        <taxon>Hemiptera</taxon>
        <taxon>Heteroptera</taxon>
        <taxon>Panheteroptera</taxon>
        <taxon>Cimicomorpha</taxon>
        <taxon>Cimicidae</taxon>
        <taxon>Cimex</taxon>
    </lineage>
</organism>
<dbReference type="EnsemblMetazoa" id="XM_014405436.2">
    <property type="protein sequence ID" value="XP_014260922.1"/>
    <property type="gene ID" value="LOC106673347"/>
</dbReference>
<accession>A0A8I6SCS7</accession>